<sequence>MRAFIGILVVVIAVAVYFVTRDDAAGPPATAAPAEATTAPVDAGPAPTIGLIDDERINNAAAEPGNWLAFGRTYEEQRFSPLTQVNRETVSDLGLAWFRDMGTNRAQEATPIVVDGIMFFTSTWSRVHAVRAATGEPVWDFDPQVPREWGRRACCDVVNRGVAVYNGRVYFGSLDGRLFALDAATGEEIWQVDTIIDRDRFYTITGAPRVAKGKVYIGNGGAEFGVRGYVTAYDADSGEQVWRFYTVPGNPAEPFEHPEMELAAETWKGGSWWEVGGGGTVWNSIVYDPDFDNVYIGVGNGAPWTRVIRSPGGGDNLFLSSIVALDADTGRMKWYYQTTPGDNWDYTAVQDMALADMEVDGEMKKVLLQAPKNGFFYVIDREDGKLLRANPFATVTWATHVDLETGRPVENPELDFTENEQWILPGPLGAHNWQAMSVDVDAGVVYIPAQDNPLIYAMNDEWKATGLYKRNPGRWNTGIEFGRIAQLFLDNIENQPTPKGYLKAFDPLTGEDKWVVEIPHYWNGGVLATAGGLVFQGDALGMFSAYDKETGEALWQFNTYTSMLAPPVTFEIDGVQYVSILTGNGGGDLFSGEAMDPVATTASETYGNYGRMLTFRLGGTEQLPVPNPVDKTIPEQQLAEVSDEEIAVGEKAYNTYCAVCHGLVVRSGGAIKDLRRMTDGSHAIFNQIVLEGVFAGNGMAAFNDVLTEEDSTRIHHYVRLSTASFVAVLVALAAIVLTLYVASNREPRTPLAAPEAGAEVAMAETSERSAANVDEARIARMETEEPGAWLTYGRNYEEQRFVPLEAINRDTVAELGLVWHKNLDTFHKVEATPLVIDGVMYVIAPFNITYALDAATGEELWRFDPEVPGATARLACCGVASRGLAAYEGRIYLATLDGRLIALDADTGTPVWEVDTIIDPDRDYTITGAPRAAAGKIYIGNGGAEYGVRGYVSAFDAETGALVWRFYTVPGNPSEPFEHPEMELAATTWKGGSWWEIGGGGTVWNSIVYDPDLHSLYIGVGNGAPWSRVIRSPGGGDNLFLASIVALNPDTGHMKWHYQTVPGDNWDYTAVQDIMLADMNVDGEARKVLMQAPKNGFFYVIDRETGKLLRANPFATVTWASHVDLETGRPVENPDANYDDEARIVLPGPSGAHNWQAMSYDADRGLVYFPSHDLPFLYMLPEEYKATGVYKRRPHLWNTGTDWVAFSTEMDRLRESGEAQSRGFLTAFDPLTGETAWAVPQEGFSGGTLATAGGLVFHGGSNGELAAYDSDSGERLWAQQMYTGIIAPPISYEVEGTQYLSILIGAGGGAAGERWGAHGRIAVFALSAQNELPIPPERDMTIPEQPPVTASAEDLDRGMRLYEDICARCHGGGVSRGGGFPDLRQMTPATHDAFLAIVLGGMKQDNGMAAFDDVLDVDDANRVHQYIIARATEDRALNTGASVRLQEQ</sequence>
<evidence type="ECO:0000259" key="13">
    <source>
        <dbReference type="PROSITE" id="PS51007"/>
    </source>
</evidence>
<dbReference type="InterPro" id="IPR017512">
    <property type="entry name" value="PQQ_MeOH/EtOH_DH"/>
</dbReference>
<organism evidence="14 15">
    <name type="scientific">Durusdinium trenchii</name>
    <dbReference type="NCBI Taxonomy" id="1381693"/>
    <lineage>
        <taxon>Eukaryota</taxon>
        <taxon>Sar</taxon>
        <taxon>Alveolata</taxon>
        <taxon>Dinophyceae</taxon>
        <taxon>Suessiales</taxon>
        <taxon>Symbiodiniaceae</taxon>
        <taxon>Durusdinium</taxon>
    </lineage>
</organism>
<dbReference type="SUPFAM" id="SSF50998">
    <property type="entry name" value="Quinoprotein alcohol dehydrogenase-like"/>
    <property type="match status" value="2"/>
</dbReference>
<evidence type="ECO:0000256" key="8">
    <source>
        <dbReference type="ARBA" id="ARBA00023002"/>
    </source>
</evidence>
<feature type="domain" description="Cytochrome c" evidence="13">
    <location>
        <begin position="1353"/>
        <end position="1431"/>
    </location>
</feature>
<evidence type="ECO:0000313" key="14">
    <source>
        <dbReference type="EMBL" id="CAK9047191.1"/>
    </source>
</evidence>
<dbReference type="InterPro" id="IPR009056">
    <property type="entry name" value="Cyt_c-like_dom"/>
</dbReference>
<evidence type="ECO:0000256" key="3">
    <source>
        <dbReference type="ARBA" id="ARBA00008156"/>
    </source>
</evidence>
<keyword evidence="4 11" id="KW-0349">Heme</keyword>
<evidence type="ECO:0000256" key="7">
    <source>
        <dbReference type="ARBA" id="ARBA00022837"/>
    </source>
</evidence>
<dbReference type="EMBL" id="CAXAMM010020058">
    <property type="protein sequence ID" value="CAK9047191.1"/>
    <property type="molecule type" value="Genomic_DNA"/>
</dbReference>
<keyword evidence="9 11" id="KW-0408">Iron</keyword>
<evidence type="ECO:0000256" key="12">
    <source>
        <dbReference type="SAM" id="SignalP"/>
    </source>
</evidence>
<reference evidence="14 15" key="1">
    <citation type="submission" date="2024-02" db="EMBL/GenBank/DDBJ databases">
        <authorList>
            <person name="Chen Y."/>
            <person name="Shah S."/>
            <person name="Dougan E. K."/>
            <person name="Thang M."/>
            <person name="Chan C."/>
        </authorList>
    </citation>
    <scope>NUCLEOTIDE SEQUENCE [LARGE SCALE GENOMIC DNA]</scope>
</reference>
<comment type="cofactor">
    <cofactor evidence="2">
        <name>pyrroloquinoline quinone</name>
        <dbReference type="ChEBI" id="CHEBI:58442"/>
    </cofactor>
</comment>
<comment type="similarity">
    <text evidence="3">Belongs to the bacterial PQQ dehydrogenase family.</text>
</comment>
<name>A0ABP0M6P1_9DINO</name>
<evidence type="ECO:0000256" key="4">
    <source>
        <dbReference type="ARBA" id="ARBA00022617"/>
    </source>
</evidence>
<dbReference type="InterPro" id="IPR002372">
    <property type="entry name" value="PQQ_rpt_dom"/>
</dbReference>
<dbReference type="Proteomes" id="UP001642464">
    <property type="component" value="Unassembled WGS sequence"/>
</dbReference>
<proteinExistence type="inferred from homology"/>
<evidence type="ECO:0000256" key="11">
    <source>
        <dbReference type="PROSITE-ProRule" id="PRU00433"/>
    </source>
</evidence>
<evidence type="ECO:0000256" key="9">
    <source>
        <dbReference type="ARBA" id="ARBA00023004"/>
    </source>
</evidence>
<keyword evidence="8" id="KW-0560">Oxidoreductase</keyword>
<dbReference type="InterPro" id="IPR011047">
    <property type="entry name" value="Quinoprotein_ADH-like_sf"/>
</dbReference>
<dbReference type="Gene3D" id="1.10.760.10">
    <property type="entry name" value="Cytochrome c-like domain"/>
    <property type="match status" value="2"/>
</dbReference>
<keyword evidence="15" id="KW-1185">Reference proteome</keyword>
<dbReference type="Pfam" id="PF13442">
    <property type="entry name" value="Cytochrome_CBB3"/>
    <property type="match status" value="2"/>
</dbReference>
<dbReference type="Gene3D" id="2.140.10.10">
    <property type="entry name" value="Quinoprotein alcohol dehydrogenase-like superfamily"/>
    <property type="match status" value="2"/>
</dbReference>
<dbReference type="SUPFAM" id="SSF46626">
    <property type="entry name" value="Cytochrome c"/>
    <property type="match status" value="2"/>
</dbReference>
<feature type="signal peptide" evidence="12">
    <location>
        <begin position="1"/>
        <end position="24"/>
    </location>
</feature>
<keyword evidence="10" id="KW-1015">Disulfide bond</keyword>
<feature type="domain" description="Cytochrome c" evidence="13">
    <location>
        <begin position="644"/>
        <end position="722"/>
    </location>
</feature>
<dbReference type="InterPro" id="IPR036909">
    <property type="entry name" value="Cyt_c-like_dom_sf"/>
</dbReference>
<evidence type="ECO:0000256" key="5">
    <source>
        <dbReference type="ARBA" id="ARBA00022723"/>
    </source>
</evidence>
<dbReference type="SMART" id="SM00564">
    <property type="entry name" value="PQQ"/>
    <property type="match status" value="12"/>
</dbReference>
<evidence type="ECO:0000256" key="10">
    <source>
        <dbReference type="ARBA" id="ARBA00023157"/>
    </source>
</evidence>
<evidence type="ECO:0000256" key="1">
    <source>
        <dbReference type="ARBA" id="ARBA00001913"/>
    </source>
</evidence>
<comment type="caution">
    <text evidence="14">The sequence shown here is derived from an EMBL/GenBank/DDBJ whole genome shotgun (WGS) entry which is preliminary data.</text>
</comment>
<dbReference type="InterPro" id="IPR018391">
    <property type="entry name" value="PQQ_b-propeller_rpt"/>
</dbReference>
<dbReference type="PROSITE" id="PS51007">
    <property type="entry name" value="CYTC"/>
    <property type="match status" value="2"/>
</dbReference>
<keyword evidence="6 12" id="KW-0732">Signal</keyword>
<feature type="chain" id="PRO_5046334550" evidence="12">
    <location>
        <begin position="25"/>
        <end position="1448"/>
    </location>
</feature>
<dbReference type="CDD" id="cd10279">
    <property type="entry name" value="PQQ_ADH_II"/>
    <property type="match status" value="2"/>
</dbReference>
<gene>
    <name evidence="14" type="ORF">SCF082_LOCUS26473</name>
</gene>
<dbReference type="PANTHER" id="PTHR32303">
    <property type="entry name" value="QUINOPROTEIN ALCOHOL DEHYDROGENASE (CYTOCHROME C)"/>
    <property type="match status" value="1"/>
</dbReference>
<keyword evidence="5 11" id="KW-0479">Metal-binding</keyword>
<protein>
    <submittedName>
        <fullName evidence="14">Quinohemoprotein alcohol dehydrogenase ADH IIB (ADH IIB) (Alcohol dehydrogenase (Azurin))</fullName>
    </submittedName>
</protein>
<keyword evidence="7" id="KW-0106">Calcium</keyword>
<dbReference type="NCBIfam" id="TIGR03075">
    <property type="entry name" value="PQQ_enz_alc_DH"/>
    <property type="match status" value="2"/>
</dbReference>
<evidence type="ECO:0000313" key="15">
    <source>
        <dbReference type="Proteomes" id="UP001642464"/>
    </source>
</evidence>
<evidence type="ECO:0000256" key="6">
    <source>
        <dbReference type="ARBA" id="ARBA00022729"/>
    </source>
</evidence>
<accession>A0ABP0M6P1</accession>
<comment type="cofactor">
    <cofactor evidence="1">
        <name>Ca(2+)</name>
        <dbReference type="ChEBI" id="CHEBI:29108"/>
    </cofactor>
</comment>
<evidence type="ECO:0000256" key="2">
    <source>
        <dbReference type="ARBA" id="ARBA00001931"/>
    </source>
</evidence>
<dbReference type="Pfam" id="PF01011">
    <property type="entry name" value="PQQ"/>
    <property type="match status" value="4"/>
</dbReference>